<feature type="coiled-coil region" evidence="10">
    <location>
        <begin position="538"/>
        <end position="579"/>
    </location>
</feature>
<evidence type="ECO:0000256" key="4">
    <source>
        <dbReference type="ARBA" id="ARBA00022840"/>
    </source>
</evidence>
<feature type="region of interest" description="Disordered" evidence="11">
    <location>
        <begin position="665"/>
        <end position="753"/>
    </location>
</feature>
<dbReference type="PANTHER" id="PTHR47968:SF13">
    <property type="entry name" value="KINESIN-LIKE PROTEIN KIF19 ISOFORM X1"/>
    <property type="match status" value="1"/>
</dbReference>
<dbReference type="PROSITE" id="PS50067">
    <property type="entry name" value="KINESIN_MOTOR_2"/>
    <property type="match status" value="1"/>
</dbReference>
<dbReference type="Proteomes" id="UP001642540">
    <property type="component" value="Unassembled WGS sequence"/>
</dbReference>
<dbReference type="InterPro" id="IPR001752">
    <property type="entry name" value="Kinesin_motor_dom"/>
</dbReference>
<evidence type="ECO:0000256" key="5">
    <source>
        <dbReference type="ARBA" id="ARBA00023054"/>
    </source>
</evidence>
<feature type="domain" description="Kinesin motor" evidence="12">
    <location>
        <begin position="16"/>
        <end position="376"/>
    </location>
</feature>
<keyword evidence="4 8" id="KW-0067">ATP-binding</keyword>
<protein>
    <recommendedName>
        <fullName evidence="9">Kinesin-like protein</fullName>
    </recommendedName>
</protein>
<keyword evidence="7" id="KW-0963">Cytoplasm</keyword>
<feature type="region of interest" description="Disordered" evidence="11">
    <location>
        <begin position="410"/>
        <end position="430"/>
    </location>
</feature>
<evidence type="ECO:0000256" key="3">
    <source>
        <dbReference type="ARBA" id="ARBA00022741"/>
    </source>
</evidence>
<dbReference type="Pfam" id="PF00225">
    <property type="entry name" value="Kinesin"/>
    <property type="match status" value="1"/>
</dbReference>
<keyword evidence="5 10" id="KW-0175">Coiled coil</keyword>
<feature type="binding site" evidence="8">
    <location>
        <begin position="135"/>
        <end position="142"/>
    </location>
    <ligand>
        <name>ATP</name>
        <dbReference type="ChEBI" id="CHEBI:30616"/>
    </ligand>
</feature>
<evidence type="ECO:0000256" key="8">
    <source>
        <dbReference type="PROSITE-ProRule" id="PRU00283"/>
    </source>
</evidence>
<dbReference type="EMBL" id="CAXLJM020000007">
    <property type="protein sequence ID" value="CAL8072816.1"/>
    <property type="molecule type" value="Genomic_DNA"/>
</dbReference>
<name>A0ABP1PPN3_9HEXA</name>
<dbReference type="InterPro" id="IPR036961">
    <property type="entry name" value="Kinesin_motor_dom_sf"/>
</dbReference>
<evidence type="ECO:0000256" key="1">
    <source>
        <dbReference type="ARBA" id="ARBA00004245"/>
    </source>
</evidence>
<dbReference type="PRINTS" id="PR00380">
    <property type="entry name" value="KINESINHEAVY"/>
</dbReference>
<comment type="similarity">
    <text evidence="8 9">Belongs to the TRAFAC class myosin-kinesin ATPase superfamily. Kinesin family.</text>
</comment>
<keyword evidence="6 8" id="KW-0505">Motor protein</keyword>
<proteinExistence type="inferred from homology"/>
<evidence type="ECO:0000259" key="12">
    <source>
        <dbReference type="PROSITE" id="PS50067"/>
    </source>
</evidence>
<evidence type="ECO:0000256" key="9">
    <source>
        <dbReference type="RuleBase" id="RU000394"/>
    </source>
</evidence>
<evidence type="ECO:0000256" key="7">
    <source>
        <dbReference type="ARBA" id="ARBA00023212"/>
    </source>
</evidence>
<sequence length="836" mass="92962">MSKMMTKESNGAHNERLMVFVRVRPMERDVEGVRAVTVMNSKTLAFVEPAEKGDPDVSRSRASLHSTARANRHHYQSHGSGGGYSQKLQPVEGKLYEFDGVFDESAMQDEVYENTAAPLVRSVLEGFYATVFAYGATGSGKTHTMVGTPGNPGVMTRAVADIFRLCVNGATEYGSKAEVYLSYLEIYNEQIRDLLHPTPGVHLELREDREQVHVAGLSEVKATSANEVLNLLHKGNKARTMEATAANTASSRSHAVLMVTVRQISMKTGEILDGKLYLIDLAGSERASQTKNSGIRLREGGHINRSLLALGNCITALASGTGEKYINYRDSKLTRLLKAALGGPSKTAMIAHVSPTFLQRDETRNTLLYAQRARTISNRVRKFVYPGHHAETSMMIQELRNEVKRLQTKLRSNNNSKESSEESIPSPTNIAMMRSGAPGVKGLYRQHVDDDYRMGTGMGVAKRERPELRALKSEITRLFDDEFTLRNDLLKLDGAMLQSALDCEILRLMVLDWENLKTGNNSDGEGSIEDSELGNPEIQSVMSELKQVRQEQDRLLQMRSDAENKLILVRDKIAQVEEEASHYLPELQREVLSLLCKLQQDQLTKVSVEIEAELKRRGSLLLRCLRQKALGEAIIHRQRHFLNAISGSYPKTTVGGPTDSIATGDSAIPTIPNQRDTFLPPLTSGKMTAHNNNEDRSPSSSDRMSATPPEKPLNGVRSSAAISRRSSPTRQHYGYPHQHQYFPPLNGTPSAVPKTTKYSDFRKAHANNTNTANRMMMRMKSSSEENLDDRASPTRYFMESRGAPDMYGTGSLRPSRKQSSNHSHHSSSNIPYPLSY</sequence>
<reference evidence="13 14" key="1">
    <citation type="submission" date="2024-08" db="EMBL/GenBank/DDBJ databases">
        <authorList>
            <person name="Cucini C."/>
            <person name="Frati F."/>
        </authorList>
    </citation>
    <scope>NUCLEOTIDE SEQUENCE [LARGE SCALE GENOMIC DNA]</scope>
</reference>
<feature type="compositionally biased region" description="Polar residues" evidence="11">
    <location>
        <begin position="60"/>
        <end position="69"/>
    </location>
</feature>
<keyword evidence="3 8" id="KW-0547">Nucleotide-binding</keyword>
<dbReference type="InterPro" id="IPR019821">
    <property type="entry name" value="Kinesin_motor_CS"/>
</dbReference>
<dbReference type="PANTHER" id="PTHR47968">
    <property type="entry name" value="CENTROMERE PROTEIN E"/>
    <property type="match status" value="1"/>
</dbReference>
<feature type="compositionally biased region" description="Basic and acidic residues" evidence="11">
    <location>
        <begin position="50"/>
        <end position="59"/>
    </location>
</feature>
<keyword evidence="2 9" id="KW-0493">Microtubule</keyword>
<accession>A0ABP1PPN3</accession>
<comment type="subcellular location">
    <subcellularLocation>
        <location evidence="1">Cytoplasm</location>
        <location evidence="1">Cytoskeleton</location>
    </subcellularLocation>
</comment>
<dbReference type="Gene3D" id="3.40.850.10">
    <property type="entry name" value="Kinesin motor domain"/>
    <property type="match status" value="1"/>
</dbReference>
<gene>
    <name evidence="13" type="ORF">ODALV1_LOCUS2344</name>
</gene>
<dbReference type="SMART" id="SM00129">
    <property type="entry name" value="KISc"/>
    <property type="match status" value="1"/>
</dbReference>
<evidence type="ECO:0000256" key="11">
    <source>
        <dbReference type="SAM" id="MobiDB-lite"/>
    </source>
</evidence>
<feature type="region of interest" description="Disordered" evidence="11">
    <location>
        <begin position="50"/>
        <end position="85"/>
    </location>
</feature>
<dbReference type="SUPFAM" id="SSF52540">
    <property type="entry name" value="P-loop containing nucleoside triphosphate hydrolases"/>
    <property type="match status" value="1"/>
</dbReference>
<dbReference type="InterPro" id="IPR027417">
    <property type="entry name" value="P-loop_NTPase"/>
</dbReference>
<organism evidence="13 14">
    <name type="scientific">Orchesella dallaii</name>
    <dbReference type="NCBI Taxonomy" id="48710"/>
    <lineage>
        <taxon>Eukaryota</taxon>
        <taxon>Metazoa</taxon>
        <taxon>Ecdysozoa</taxon>
        <taxon>Arthropoda</taxon>
        <taxon>Hexapoda</taxon>
        <taxon>Collembola</taxon>
        <taxon>Entomobryomorpha</taxon>
        <taxon>Entomobryoidea</taxon>
        <taxon>Orchesellidae</taxon>
        <taxon>Orchesellinae</taxon>
        <taxon>Orchesella</taxon>
    </lineage>
</organism>
<evidence type="ECO:0000313" key="13">
    <source>
        <dbReference type="EMBL" id="CAL8072816.1"/>
    </source>
</evidence>
<feature type="compositionally biased region" description="Low complexity" evidence="11">
    <location>
        <begin position="717"/>
        <end position="726"/>
    </location>
</feature>
<evidence type="ECO:0000256" key="6">
    <source>
        <dbReference type="ARBA" id="ARBA00023175"/>
    </source>
</evidence>
<dbReference type="InterPro" id="IPR027640">
    <property type="entry name" value="Kinesin-like_fam"/>
</dbReference>
<feature type="region of interest" description="Disordered" evidence="11">
    <location>
        <begin position="797"/>
        <end position="836"/>
    </location>
</feature>
<keyword evidence="14" id="KW-1185">Reference proteome</keyword>
<dbReference type="PROSITE" id="PS00411">
    <property type="entry name" value="KINESIN_MOTOR_1"/>
    <property type="match status" value="1"/>
</dbReference>
<evidence type="ECO:0000256" key="2">
    <source>
        <dbReference type="ARBA" id="ARBA00022701"/>
    </source>
</evidence>
<keyword evidence="7" id="KW-0206">Cytoskeleton</keyword>
<comment type="caution">
    <text evidence="13">The sequence shown here is derived from an EMBL/GenBank/DDBJ whole genome shotgun (WGS) entry which is preliminary data.</text>
</comment>
<evidence type="ECO:0000313" key="14">
    <source>
        <dbReference type="Proteomes" id="UP001642540"/>
    </source>
</evidence>
<evidence type="ECO:0000256" key="10">
    <source>
        <dbReference type="SAM" id="Coils"/>
    </source>
</evidence>